<protein>
    <submittedName>
        <fullName evidence="3">Uncharacterized protein</fullName>
    </submittedName>
</protein>
<reference evidence="3" key="1">
    <citation type="submission" date="2022-11" db="UniProtKB">
        <authorList>
            <consortium name="WormBaseParasite"/>
        </authorList>
    </citation>
    <scope>IDENTIFICATION</scope>
</reference>
<evidence type="ECO:0000313" key="3">
    <source>
        <dbReference type="WBParaSite" id="PDA_v2.g17392.t1"/>
    </source>
</evidence>
<sequence>MHFHERFTSIRQRFFVCEKYLNIQTKEAIEGHYESDSDSDNDEKNEEVDISDDIPSQNLDDMLLNAVAEEMMGKDNNSTENEDEELPVPGPSLRRNNGD</sequence>
<evidence type="ECO:0000313" key="2">
    <source>
        <dbReference type="Proteomes" id="UP000887578"/>
    </source>
</evidence>
<evidence type="ECO:0000256" key="1">
    <source>
        <dbReference type="SAM" id="MobiDB-lite"/>
    </source>
</evidence>
<name>A0A914PGJ9_9BILA</name>
<accession>A0A914PGJ9</accession>
<proteinExistence type="predicted"/>
<keyword evidence="2" id="KW-1185">Reference proteome</keyword>
<organism evidence="2 3">
    <name type="scientific">Panagrolaimus davidi</name>
    <dbReference type="NCBI Taxonomy" id="227884"/>
    <lineage>
        <taxon>Eukaryota</taxon>
        <taxon>Metazoa</taxon>
        <taxon>Ecdysozoa</taxon>
        <taxon>Nematoda</taxon>
        <taxon>Chromadorea</taxon>
        <taxon>Rhabditida</taxon>
        <taxon>Tylenchina</taxon>
        <taxon>Panagrolaimomorpha</taxon>
        <taxon>Panagrolaimoidea</taxon>
        <taxon>Panagrolaimidae</taxon>
        <taxon>Panagrolaimus</taxon>
    </lineage>
</organism>
<feature type="compositionally biased region" description="Acidic residues" evidence="1">
    <location>
        <begin position="36"/>
        <end position="52"/>
    </location>
</feature>
<dbReference type="WBParaSite" id="PDA_v2.g17392.t1">
    <property type="protein sequence ID" value="PDA_v2.g17392.t1"/>
    <property type="gene ID" value="PDA_v2.g17392"/>
</dbReference>
<dbReference type="Proteomes" id="UP000887578">
    <property type="component" value="Unplaced"/>
</dbReference>
<dbReference type="AlphaFoldDB" id="A0A914PGJ9"/>
<feature type="region of interest" description="Disordered" evidence="1">
    <location>
        <begin position="28"/>
        <end position="99"/>
    </location>
</feature>